<name>A0AC61N001_9FIRM</name>
<evidence type="ECO:0000313" key="2">
    <source>
        <dbReference type="Proteomes" id="UP000595814"/>
    </source>
</evidence>
<proteinExistence type="predicted"/>
<organism evidence="1 2">
    <name type="scientific">Miniphocaeibacter halophilus</name>
    <dbReference type="NCBI Taxonomy" id="2931922"/>
    <lineage>
        <taxon>Bacteria</taxon>
        <taxon>Bacillati</taxon>
        <taxon>Bacillota</taxon>
        <taxon>Tissierellia</taxon>
        <taxon>Tissierellales</taxon>
        <taxon>Peptoniphilaceae</taxon>
        <taxon>Miniphocaeibacter</taxon>
    </lineage>
</organism>
<dbReference type="EMBL" id="CP066744">
    <property type="protein sequence ID" value="QQK08701.1"/>
    <property type="molecule type" value="Genomic_DNA"/>
</dbReference>
<keyword evidence="2" id="KW-1185">Reference proteome</keyword>
<gene>
    <name evidence="1" type="ORF">JFY71_03945</name>
</gene>
<reference evidence="1 2" key="1">
    <citation type="journal article" date="2022" name="Int. J. Syst. Evol. Microbiol.">
        <title>Miniphocaeibacter halophilus sp. nov., an ammonium-tolerant acetate-producing bacterium isolated from a biogas system.</title>
        <authorList>
            <person name="Schnurer A."/>
            <person name="Singh A."/>
            <person name="Bi S."/>
            <person name="Qiao W."/>
            <person name="Westerholm M."/>
        </authorList>
    </citation>
    <scope>NUCLEOTIDE SEQUENCE [LARGE SCALE GENOMIC DNA]</scope>
    <source>
        <strain evidence="1 2">AMB_01</strain>
    </source>
</reference>
<dbReference type="Proteomes" id="UP000595814">
    <property type="component" value="Chromosome"/>
</dbReference>
<protein>
    <submittedName>
        <fullName evidence="1">Sodium-dependent transporter</fullName>
    </submittedName>
</protein>
<accession>A0AC61N001</accession>
<sequence length="447" mass="48050">MSKEDKNVTSIDNRETFSSRWAFVLACVGSAVGMGNIWLFPYRVGQFGGFAFLVPYFICIFLLGFTGVIGEMSFGRAMKTGPMGAFKKAMASRGKKNGDLIGLIPIIGSLAIAIGYSVVVGWIIKFTVGAFAGDLVKAADSAEYFGTIAGTFGSIPWHLIALALTFIIMNAGISAGIEKANKYLMPAFFVLFIVLAIRVAFLDGANEGYKFLLNPDWSALANPKTWVYALGQSFFSLSLAGSGTLVYGSYLKDDENVVKAGVSIAIFDTIAASLAALVIIPSVFAFGMEPTSGPPMLFITMPEVFKQMPFGQLFSIIFFIAVLFAGITSLVNLFEAPIEALQDRFKFSRTKAVITIAIVGVIVGVFIENADVLSTWMDVVSIYVIPVGALLAAIMFFWVCGDKFVKQEIGKGLDGEVPKFIIPMGKYVFCGLTIIVVVLGILWGGIG</sequence>
<evidence type="ECO:0000313" key="1">
    <source>
        <dbReference type="EMBL" id="QQK08701.1"/>
    </source>
</evidence>